<name>A0A6A4XHC2_AMPAM</name>
<proteinExistence type="predicted"/>
<dbReference type="AlphaFoldDB" id="A0A6A4XHC2"/>
<dbReference type="Proteomes" id="UP000440578">
    <property type="component" value="Unassembled WGS sequence"/>
</dbReference>
<dbReference type="EMBL" id="VIIS01000021">
    <property type="protein sequence ID" value="KAF0314421.1"/>
    <property type="molecule type" value="Genomic_DNA"/>
</dbReference>
<accession>A0A6A4XHC2</accession>
<gene>
    <name evidence="1" type="ORF">FJT64_015117</name>
</gene>
<reference evidence="1 2" key="1">
    <citation type="submission" date="2019-07" db="EMBL/GenBank/DDBJ databases">
        <title>Draft genome assembly of a fouling barnacle, Amphibalanus amphitrite (Darwin, 1854): The first reference genome for Thecostraca.</title>
        <authorList>
            <person name="Kim W."/>
        </authorList>
    </citation>
    <scope>NUCLEOTIDE SEQUENCE [LARGE SCALE GENOMIC DNA]</scope>
    <source>
        <strain evidence="1">SNU_AA5</strain>
        <tissue evidence="1">Soma without cirri and trophi</tissue>
    </source>
</reference>
<protein>
    <submittedName>
        <fullName evidence="1">Uncharacterized protein</fullName>
    </submittedName>
</protein>
<keyword evidence="2" id="KW-1185">Reference proteome</keyword>
<comment type="caution">
    <text evidence="1">The sequence shown here is derived from an EMBL/GenBank/DDBJ whole genome shotgun (WGS) entry which is preliminary data.</text>
</comment>
<evidence type="ECO:0000313" key="1">
    <source>
        <dbReference type="EMBL" id="KAF0314421.1"/>
    </source>
</evidence>
<organism evidence="1 2">
    <name type="scientific">Amphibalanus amphitrite</name>
    <name type="common">Striped barnacle</name>
    <name type="synonym">Balanus amphitrite</name>
    <dbReference type="NCBI Taxonomy" id="1232801"/>
    <lineage>
        <taxon>Eukaryota</taxon>
        <taxon>Metazoa</taxon>
        <taxon>Ecdysozoa</taxon>
        <taxon>Arthropoda</taxon>
        <taxon>Crustacea</taxon>
        <taxon>Multicrustacea</taxon>
        <taxon>Cirripedia</taxon>
        <taxon>Thoracica</taxon>
        <taxon>Thoracicalcarea</taxon>
        <taxon>Balanomorpha</taxon>
        <taxon>Balanoidea</taxon>
        <taxon>Balanidae</taxon>
        <taxon>Amphibalaninae</taxon>
        <taxon>Amphibalanus</taxon>
    </lineage>
</organism>
<sequence length="127" mass="14162">MSTARQTRAGASKPLVGQPSEAVADQWAVAFLADDDTSGLLAFTGRPRLPTRGQVLSLYLHIRQVKGQWFPVSEIADIVLTEVCKYWTMGNIPIGAKNKTKEKTLALIDEYRNLGTGTVTWALHWYW</sequence>
<evidence type="ECO:0000313" key="2">
    <source>
        <dbReference type="Proteomes" id="UP000440578"/>
    </source>
</evidence>